<organism evidence="1 2">
    <name type="scientific">Rhododendron griersonianum</name>
    <dbReference type="NCBI Taxonomy" id="479676"/>
    <lineage>
        <taxon>Eukaryota</taxon>
        <taxon>Viridiplantae</taxon>
        <taxon>Streptophyta</taxon>
        <taxon>Embryophyta</taxon>
        <taxon>Tracheophyta</taxon>
        <taxon>Spermatophyta</taxon>
        <taxon>Magnoliopsida</taxon>
        <taxon>eudicotyledons</taxon>
        <taxon>Gunneridae</taxon>
        <taxon>Pentapetalae</taxon>
        <taxon>asterids</taxon>
        <taxon>Ericales</taxon>
        <taxon>Ericaceae</taxon>
        <taxon>Ericoideae</taxon>
        <taxon>Rhodoreae</taxon>
        <taxon>Rhododendron</taxon>
    </lineage>
</organism>
<protein>
    <submittedName>
        <fullName evidence="1">Uncharacterized protein</fullName>
    </submittedName>
</protein>
<proteinExistence type="predicted"/>
<dbReference type="EMBL" id="JACTNZ010000010">
    <property type="protein sequence ID" value="KAG5527652.1"/>
    <property type="molecule type" value="Genomic_DNA"/>
</dbReference>
<reference evidence="1" key="1">
    <citation type="submission" date="2020-08" db="EMBL/GenBank/DDBJ databases">
        <title>Plant Genome Project.</title>
        <authorList>
            <person name="Zhang R.-G."/>
        </authorList>
    </citation>
    <scope>NUCLEOTIDE SEQUENCE</scope>
    <source>
        <strain evidence="1">WSP0</strain>
        <tissue evidence="1">Leaf</tissue>
    </source>
</reference>
<accession>A0AAV6IG60</accession>
<keyword evidence="2" id="KW-1185">Reference proteome</keyword>
<comment type="caution">
    <text evidence="1">The sequence shown here is derived from an EMBL/GenBank/DDBJ whole genome shotgun (WGS) entry which is preliminary data.</text>
</comment>
<dbReference type="Proteomes" id="UP000823749">
    <property type="component" value="Chromosome 10"/>
</dbReference>
<evidence type="ECO:0000313" key="1">
    <source>
        <dbReference type="EMBL" id="KAG5527652.1"/>
    </source>
</evidence>
<sequence>MENPSVKLAVDNAEVTEIMRNMLADMPWPLGIDKRTRAQWKSSRGFSIQTNGDFIRSVADFEFFMRYRREDSYRFYKRGKSKQACGQDSRL</sequence>
<evidence type="ECO:0000313" key="2">
    <source>
        <dbReference type="Proteomes" id="UP000823749"/>
    </source>
</evidence>
<dbReference type="AlphaFoldDB" id="A0AAV6IG60"/>
<gene>
    <name evidence="1" type="ORF">RHGRI_028544</name>
</gene>
<name>A0AAV6IG60_9ERIC</name>